<evidence type="ECO:0000256" key="3">
    <source>
        <dbReference type="ARBA" id="ARBA00023002"/>
    </source>
</evidence>
<evidence type="ECO:0000256" key="1">
    <source>
        <dbReference type="ARBA" id="ARBA00007730"/>
    </source>
</evidence>
<organism evidence="5">
    <name type="scientific">uncultured Caudovirales phage</name>
    <dbReference type="NCBI Taxonomy" id="2100421"/>
    <lineage>
        <taxon>Viruses</taxon>
        <taxon>Duplodnaviria</taxon>
        <taxon>Heunggongvirae</taxon>
        <taxon>Uroviricota</taxon>
        <taxon>Caudoviricetes</taxon>
        <taxon>Peduoviridae</taxon>
        <taxon>Maltschvirus</taxon>
        <taxon>Maltschvirus maltsch</taxon>
    </lineage>
</organism>
<reference evidence="5" key="1">
    <citation type="submission" date="2020-04" db="EMBL/GenBank/DDBJ databases">
        <authorList>
            <person name="Chiriac C."/>
            <person name="Salcher M."/>
            <person name="Ghai R."/>
            <person name="Kavagutti S V."/>
        </authorList>
    </citation>
    <scope>NUCLEOTIDE SEQUENCE</scope>
</reference>
<dbReference type="InterPro" id="IPR027443">
    <property type="entry name" value="IPNS-like_sf"/>
</dbReference>
<name>A0A6J5LH99_9CAUD</name>
<keyword evidence="2 5" id="KW-0223">Dioxygenase</keyword>
<dbReference type="EMBL" id="LR796274">
    <property type="protein sequence ID" value="CAB4133561.1"/>
    <property type="molecule type" value="Genomic_DNA"/>
</dbReference>
<dbReference type="InterPro" id="IPR051821">
    <property type="entry name" value="Asp/Asn_beta-hydroxylase"/>
</dbReference>
<dbReference type="GO" id="GO:0016020">
    <property type="term" value="C:membrane"/>
    <property type="evidence" value="ECO:0007669"/>
    <property type="project" value="TreeGrafter"/>
</dbReference>
<dbReference type="PANTHER" id="PTHR46332">
    <property type="entry name" value="ASPARTATE BETA-HYDROXYLASE DOMAIN-CONTAINING PROTEIN 2"/>
    <property type="match status" value="1"/>
</dbReference>
<comment type="similarity">
    <text evidence="1">Belongs to the aspartyl/asparaginyl beta-hydroxylase family.</text>
</comment>
<gene>
    <name evidence="5" type="ORF">UFOVP257_283</name>
</gene>
<dbReference type="Pfam" id="PF05118">
    <property type="entry name" value="Asp_Arg_Hydrox"/>
    <property type="match status" value="1"/>
</dbReference>
<evidence type="ECO:0000259" key="4">
    <source>
        <dbReference type="Pfam" id="PF05118"/>
    </source>
</evidence>
<proteinExistence type="inferred from homology"/>
<feature type="domain" description="Aspartyl/asparaginy/proline hydroxylase" evidence="4">
    <location>
        <begin position="18"/>
        <end position="163"/>
    </location>
</feature>
<evidence type="ECO:0000313" key="5">
    <source>
        <dbReference type="EMBL" id="CAB4133561.1"/>
    </source>
</evidence>
<dbReference type="SUPFAM" id="SSF51197">
    <property type="entry name" value="Clavaminate synthase-like"/>
    <property type="match status" value="1"/>
</dbReference>
<dbReference type="GO" id="GO:0051213">
    <property type="term" value="F:dioxygenase activity"/>
    <property type="evidence" value="ECO:0007669"/>
    <property type="project" value="UniProtKB-KW"/>
</dbReference>
<dbReference type="InterPro" id="IPR007803">
    <property type="entry name" value="Asp/Arg/Pro-Hydrxlase"/>
</dbReference>
<evidence type="ECO:0000256" key="2">
    <source>
        <dbReference type="ARBA" id="ARBA00022964"/>
    </source>
</evidence>
<dbReference type="Gene3D" id="2.60.120.330">
    <property type="entry name" value="B-lactam Antibiotic, Isopenicillin N Synthase, Chain"/>
    <property type="match status" value="1"/>
</dbReference>
<keyword evidence="3" id="KW-0560">Oxidoreductase</keyword>
<protein>
    <submittedName>
        <fullName evidence="5">COG3555 Aspartyl/asparaginyl beta-hydroxylase and related dioxygenases</fullName>
    </submittedName>
</protein>
<dbReference type="PANTHER" id="PTHR46332:SF5">
    <property type="entry name" value="ASPARTATE BETA-HYDROXYLASE DOMAIN CONTAINING 2"/>
    <property type="match status" value="1"/>
</dbReference>
<accession>A0A6J5LH99</accession>
<sequence>MKTFYNNDEFEFAKVFADNWEIIRNEYKQVSENMVAWPEKHLHDNNWEVFGLFGFPDGAAIENNCELCPETARLIKENIKNNGAAGFSRLQKNSIIKPHRGYYGEFLRMHVGLIVPDGDVGIKVGDDTYHWKNGEVVVFDDRITHEAWNKTNEDRIVLIVDFIP</sequence>